<dbReference type="AlphaFoldDB" id="A0AA35T4L6"/>
<name>A0AA35T4L6_GEOBA</name>
<gene>
    <name evidence="1" type="ORF">GBAR_LOCUS22886</name>
</gene>
<dbReference type="EMBL" id="CASHTH010003165">
    <property type="protein sequence ID" value="CAI8041164.1"/>
    <property type="molecule type" value="Genomic_DNA"/>
</dbReference>
<proteinExistence type="predicted"/>
<accession>A0AA35T4L6</accession>
<evidence type="ECO:0000313" key="2">
    <source>
        <dbReference type="Proteomes" id="UP001174909"/>
    </source>
</evidence>
<protein>
    <submittedName>
        <fullName evidence="1">Uncharacterized protein</fullName>
    </submittedName>
</protein>
<reference evidence="1" key="1">
    <citation type="submission" date="2023-03" db="EMBL/GenBank/DDBJ databases">
        <authorList>
            <person name="Steffen K."/>
            <person name="Cardenas P."/>
        </authorList>
    </citation>
    <scope>NUCLEOTIDE SEQUENCE</scope>
</reference>
<keyword evidence="2" id="KW-1185">Reference proteome</keyword>
<dbReference type="Proteomes" id="UP001174909">
    <property type="component" value="Unassembled WGS sequence"/>
</dbReference>
<comment type="caution">
    <text evidence="1">The sequence shown here is derived from an EMBL/GenBank/DDBJ whole genome shotgun (WGS) entry which is preliminary data.</text>
</comment>
<evidence type="ECO:0000313" key="1">
    <source>
        <dbReference type="EMBL" id="CAI8041164.1"/>
    </source>
</evidence>
<organism evidence="1 2">
    <name type="scientific">Geodia barretti</name>
    <name type="common">Barrett's horny sponge</name>
    <dbReference type="NCBI Taxonomy" id="519541"/>
    <lineage>
        <taxon>Eukaryota</taxon>
        <taxon>Metazoa</taxon>
        <taxon>Porifera</taxon>
        <taxon>Demospongiae</taxon>
        <taxon>Heteroscleromorpha</taxon>
        <taxon>Tetractinellida</taxon>
        <taxon>Astrophorina</taxon>
        <taxon>Geodiidae</taxon>
        <taxon>Geodia</taxon>
    </lineage>
</organism>
<sequence>MYAQWTAFIPESINSTSTRKSASIVVYANLNAPSKRFSWKRMFLKNGKISLKSMRYTSNNG</sequence>